<keyword evidence="2" id="KW-1185">Reference proteome</keyword>
<evidence type="ECO:0000313" key="1">
    <source>
        <dbReference type="EnsemblMetazoa" id="GBRI007575-PA"/>
    </source>
</evidence>
<name>A0A1A9W631_9MUSC</name>
<dbReference type="Proteomes" id="UP000091820">
    <property type="component" value="Unassembled WGS sequence"/>
</dbReference>
<evidence type="ECO:0000313" key="2">
    <source>
        <dbReference type="Proteomes" id="UP000091820"/>
    </source>
</evidence>
<protein>
    <submittedName>
        <fullName evidence="1">Uncharacterized protein</fullName>
    </submittedName>
</protein>
<accession>A0A1A9W631</accession>
<organism evidence="1 2">
    <name type="scientific">Glossina brevipalpis</name>
    <dbReference type="NCBI Taxonomy" id="37001"/>
    <lineage>
        <taxon>Eukaryota</taxon>
        <taxon>Metazoa</taxon>
        <taxon>Ecdysozoa</taxon>
        <taxon>Arthropoda</taxon>
        <taxon>Hexapoda</taxon>
        <taxon>Insecta</taxon>
        <taxon>Pterygota</taxon>
        <taxon>Neoptera</taxon>
        <taxon>Endopterygota</taxon>
        <taxon>Diptera</taxon>
        <taxon>Brachycera</taxon>
        <taxon>Muscomorpha</taxon>
        <taxon>Hippoboscoidea</taxon>
        <taxon>Glossinidae</taxon>
        <taxon>Glossina</taxon>
    </lineage>
</organism>
<sequence length="67" mass="7828">MLHTYINVEGATVPKQQKQHQRDNVFIYLPINARFSTTQIQEEEEEKEQLILPKSLVIGLLLKFGNF</sequence>
<reference evidence="2" key="1">
    <citation type="submission" date="2014-03" db="EMBL/GenBank/DDBJ databases">
        <authorList>
            <person name="Aksoy S."/>
            <person name="Warren W."/>
            <person name="Wilson R.K."/>
        </authorList>
    </citation>
    <scope>NUCLEOTIDE SEQUENCE [LARGE SCALE GENOMIC DNA]</scope>
    <source>
        <strain evidence="2">IAEA</strain>
    </source>
</reference>
<dbReference type="EnsemblMetazoa" id="GBRI007575-RA">
    <property type="protein sequence ID" value="GBRI007575-PA"/>
    <property type="gene ID" value="GBRI007575"/>
</dbReference>
<dbReference type="AlphaFoldDB" id="A0A1A9W631"/>
<reference evidence="1" key="2">
    <citation type="submission" date="2020-05" db="UniProtKB">
        <authorList>
            <consortium name="EnsemblMetazoa"/>
        </authorList>
    </citation>
    <scope>IDENTIFICATION</scope>
    <source>
        <strain evidence="1">IAEA</strain>
    </source>
</reference>
<dbReference type="VEuPathDB" id="VectorBase:GBRI007575"/>
<proteinExistence type="predicted"/>